<evidence type="ECO:0000256" key="9">
    <source>
        <dbReference type="SAM" id="SignalP"/>
    </source>
</evidence>
<dbReference type="Gene3D" id="1.10.101.10">
    <property type="entry name" value="PGBD-like superfamily/PGBD"/>
    <property type="match status" value="1"/>
</dbReference>
<evidence type="ECO:0000256" key="3">
    <source>
        <dbReference type="ARBA" id="ARBA00022723"/>
    </source>
</evidence>
<dbReference type="AlphaFoldDB" id="A0AAD9F157"/>
<keyword evidence="3" id="KW-0479">Metal-binding</keyword>
<dbReference type="Proteomes" id="UP001228049">
    <property type="component" value="Unassembled WGS sequence"/>
</dbReference>
<evidence type="ECO:0000256" key="7">
    <source>
        <dbReference type="ARBA" id="ARBA00023049"/>
    </source>
</evidence>
<reference evidence="11" key="1">
    <citation type="submission" date="2023-04" db="EMBL/GenBank/DDBJ databases">
        <title>Chromosome-level genome of Chaenocephalus aceratus.</title>
        <authorList>
            <person name="Park H."/>
        </authorList>
    </citation>
    <scope>NUCLEOTIDE SEQUENCE</scope>
    <source>
        <strain evidence="11">DE</strain>
        <tissue evidence="11">Muscle</tissue>
    </source>
</reference>
<dbReference type="GO" id="GO:0004222">
    <property type="term" value="F:metalloendopeptidase activity"/>
    <property type="evidence" value="ECO:0007669"/>
    <property type="project" value="InterPro"/>
</dbReference>
<evidence type="ECO:0000259" key="10">
    <source>
        <dbReference type="Pfam" id="PF01471"/>
    </source>
</evidence>
<evidence type="ECO:0000256" key="1">
    <source>
        <dbReference type="ARBA" id="ARBA00001947"/>
    </source>
</evidence>
<dbReference type="PANTHER" id="PTHR10201">
    <property type="entry name" value="MATRIX METALLOPROTEINASE"/>
    <property type="match status" value="1"/>
</dbReference>
<dbReference type="InterPro" id="IPR002477">
    <property type="entry name" value="Peptidoglycan-bd-like"/>
</dbReference>
<feature type="signal peptide" evidence="9">
    <location>
        <begin position="1"/>
        <end position="19"/>
    </location>
</feature>
<evidence type="ECO:0000256" key="8">
    <source>
        <dbReference type="ARBA" id="ARBA00023145"/>
    </source>
</evidence>
<keyword evidence="4 9" id="KW-0732">Signal</keyword>
<evidence type="ECO:0000313" key="11">
    <source>
        <dbReference type="EMBL" id="KAK1881870.1"/>
    </source>
</evidence>
<dbReference type="GO" id="GO:0030198">
    <property type="term" value="P:extracellular matrix organization"/>
    <property type="evidence" value="ECO:0007669"/>
    <property type="project" value="TreeGrafter"/>
</dbReference>
<dbReference type="InterPro" id="IPR021158">
    <property type="entry name" value="Pept_M10A_Zn_BS"/>
</dbReference>
<keyword evidence="5" id="KW-0378">Hydrolase</keyword>
<name>A0AAD9F157_DISEL</name>
<keyword evidence="12" id="KW-1185">Reference proteome</keyword>
<dbReference type="GO" id="GO:0030574">
    <property type="term" value="P:collagen catabolic process"/>
    <property type="evidence" value="ECO:0007669"/>
    <property type="project" value="TreeGrafter"/>
</dbReference>
<keyword evidence="2" id="KW-0645">Protease</keyword>
<evidence type="ECO:0000313" key="12">
    <source>
        <dbReference type="Proteomes" id="UP001228049"/>
    </source>
</evidence>
<evidence type="ECO:0000256" key="4">
    <source>
        <dbReference type="ARBA" id="ARBA00022729"/>
    </source>
</evidence>
<gene>
    <name evidence="11" type="ORF">KUDE01_025033</name>
</gene>
<protein>
    <submittedName>
        <fullName evidence="11">Matrix metalloproteinase-21</fullName>
    </submittedName>
</protein>
<accession>A0AAD9F157</accession>
<keyword evidence="7 11" id="KW-0482">Metalloprotease</keyword>
<dbReference type="PROSITE" id="PS00546">
    <property type="entry name" value="CYSTEINE_SWITCH"/>
    <property type="match status" value="1"/>
</dbReference>
<comment type="caution">
    <text evidence="11">The sequence shown here is derived from an EMBL/GenBank/DDBJ whole genome shotgun (WGS) entry which is preliminary data.</text>
</comment>
<dbReference type="GO" id="GO:0006508">
    <property type="term" value="P:proteolysis"/>
    <property type="evidence" value="ECO:0007669"/>
    <property type="project" value="UniProtKB-KW"/>
</dbReference>
<evidence type="ECO:0000256" key="6">
    <source>
        <dbReference type="ARBA" id="ARBA00022833"/>
    </source>
</evidence>
<evidence type="ECO:0000256" key="5">
    <source>
        <dbReference type="ARBA" id="ARBA00022801"/>
    </source>
</evidence>
<feature type="chain" id="PRO_5042161010" evidence="9">
    <location>
        <begin position="20"/>
        <end position="181"/>
    </location>
</feature>
<feature type="domain" description="Peptidoglycan binding-like" evidence="10">
    <location>
        <begin position="121"/>
        <end position="146"/>
    </location>
</feature>
<comment type="cofactor">
    <cofactor evidence="1">
        <name>Zn(2+)</name>
        <dbReference type="ChEBI" id="CHEBI:29105"/>
    </cofactor>
</comment>
<dbReference type="InterPro" id="IPR036366">
    <property type="entry name" value="PGBDSf"/>
</dbReference>
<dbReference type="EMBL" id="JASDAP010000024">
    <property type="protein sequence ID" value="KAK1881870.1"/>
    <property type="molecule type" value="Genomic_DNA"/>
</dbReference>
<dbReference type="SUPFAM" id="SSF47090">
    <property type="entry name" value="PGBD-like"/>
    <property type="match status" value="1"/>
</dbReference>
<dbReference type="InterPro" id="IPR036365">
    <property type="entry name" value="PGBD-like_sf"/>
</dbReference>
<dbReference type="PANTHER" id="PTHR10201:SF323">
    <property type="entry name" value="MATRIX METALLOPROTEINASE-21"/>
    <property type="match status" value="1"/>
</dbReference>
<proteinExistence type="predicted"/>
<sequence>MLTFIQLMILPLWTSTSSADAEKLFHNRDHSDIETLTSHHAEVITDKFTAELFLSRYGFIKPVNWEEIQFEDSDISFNDDFLDNLQDMIQEGTSVHHSRDALQDGDYDDHNSLTKSLAFISALKEFQRVSGLPATGVFDAATKVAMNKPRCGVPDKEIDLDAPVAPENSGALDLKTVPITL</sequence>
<organism evidence="11 12">
    <name type="scientific">Dissostichus eleginoides</name>
    <name type="common">Patagonian toothfish</name>
    <name type="synonym">Dissostichus amissus</name>
    <dbReference type="NCBI Taxonomy" id="100907"/>
    <lineage>
        <taxon>Eukaryota</taxon>
        <taxon>Metazoa</taxon>
        <taxon>Chordata</taxon>
        <taxon>Craniata</taxon>
        <taxon>Vertebrata</taxon>
        <taxon>Euteleostomi</taxon>
        <taxon>Actinopterygii</taxon>
        <taxon>Neopterygii</taxon>
        <taxon>Teleostei</taxon>
        <taxon>Neoteleostei</taxon>
        <taxon>Acanthomorphata</taxon>
        <taxon>Eupercaria</taxon>
        <taxon>Perciformes</taxon>
        <taxon>Notothenioidei</taxon>
        <taxon>Nototheniidae</taxon>
        <taxon>Dissostichus</taxon>
    </lineage>
</organism>
<dbReference type="GO" id="GO:0008270">
    <property type="term" value="F:zinc ion binding"/>
    <property type="evidence" value="ECO:0007669"/>
    <property type="project" value="InterPro"/>
</dbReference>
<keyword evidence="8" id="KW-0865">Zymogen</keyword>
<keyword evidence="6" id="KW-0862">Zinc</keyword>
<evidence type="ECO:0000256" key="2">
    <source>
        <dbReference type="ARBA" id="ARBA00022670"/>
    </source>
</evidence>
<dbReference type="Pfam" id="PF01471">
    <property type="entry name" value="PG_binding_1"/>
    <property type="match status" value="1"/>
</dbReference>
<dbReference type="GO" id="GO:0031012">
    <property type="term" value="C:extracellular matrix"/>
    <property type="evidence" value="ECO:0007669"/>
    <property type="project" value="InterPro"/>
</dbReference>